<feature type="coiled-coil region" evidence="1">
    <location>
        <begin position="352"/>
        <end position="379"/>
    </location>
</feature>
<dbReference type="SUPFAM" id="SSF56954">
    <property type="entry name" value="Outer membrane efflux proteins (OEP)"/>
    <property type="match status" value="1"/>
</dbReference>
<evidence type="ECO:0000256" key="1">
    <source>
        <dbReference type="SAM" id="Coils"/>
    </source>
</evidence>
<dbReference type="AlphaFoldDB" id="A0A117UTZ6"/>
<organism evidence="3 4">
    <name type="scientific">Novosphingobium fuchskuhlense</name>
    <dbReference type="NCBI Taxonomy" id="1117702"/>
    <lineage>
        <taxon>Bacteria</taxon>
        <taxon>Pseudomonadati</taxon>
        <taxon>Pseudomonadota</taxon>
        <taxon>Alphaproteobacteria</taxon>
        <taxon>Sphingomonadales</taxon>
        <taxon>Sphingomonadaceae</taxon>
        <taxon>Novosphingobium</taxon>
    </lineage>
</organism>
<name>A0A117UTZ6_9SPHN</name>
<feature type="signal peptide" evidence="2">
    <location>
        <begin position="1"/>
        <end position="22"/>
    </location>
</feature>
<keyword evidence="2" id="KW-0732">Signal</keyword>
<dbReference type="InterPro" id="IPR010131">
    <property type="entry name" value="MdtP/NodT-like"/>
</dbReference>
<evidence type="ECO:0000313" key="4">
    <source>
        <dbReference type="Proteomes" id="UP000058012"/>
    </source>
</evidence>
<gene>
    <name evidence="3" type="ORF">AQZ52_13550</name>
</gene>
<dbReference type="PANTHER" id="PTHR30203">
    <property type="entry name" value="OUTER MEMBRANE CATION EFFLUX PROTEIN"/>
    <property type="match status" value="1"/>
</dbReference>
<protein>
    <submittedName>
        <fullName evidence="3">Multidrug transporter</fullName>
    </submittedName>
</protein>
<sequence length="475" mass="50913">MIRRPALAAALSLALLWGSPLAAQTAPLTLIEVLQSSATQAPQIVEAMARVRQAEGRALSADGAFDTVFDIDAQSRVLGYYSGTYLEGKATRPLTENGGSLYGGYRVSTGSFPVYEDKAYTDRLGELKIGGLFALLRDRAIDERRGRIALAARDIDAARLEREMVAIGVQARAAATYQNWVAAGLRLKAYQALLVLAEQRRAGIARQVQLGARPAILLTEADTNIVRRRALVVRSEQEFGAAANALSFFLRSESGERLVPSADRLPATLPGFRPTRPGQPADIPSGRPDVQTLSARLAQSELKLALAENELKPRLDLRGELAYDVGPTGRGGKSRSGEEAIVGVRLTVPLQRRSARGKIAEARAEIDGLRTRQQLVREQIAVEVKGIAIAVDGAAKTARLASDEARLADDLAAAERRRFDLGASDFFLLNMREEAATDARVRLLDAEARAALAGIDLAGATADRAALGLPEGPLP</sequence>
<comment type="caution">
    <text evidence="3">The sequence shown here is derived from an EMBL/GenBank/DDBJ whole genome shotgun (WGS) entry which is preliminary data.</text>
</comment>
<evidence type="ECO:0000256" key="2">
    <source>
        <dbReference type="SAM" id="SignalP"/>
    </source>
</evidence>
<accession>A0A117UTZ6</accession>
<dbReference type="RefSeq" id="WP_067911709.1">
    <property type="nucleotide sequence ID" value="NZ_KQ954245.1"/>
</dbReference>
<evidence type="ECO:0000313" key="3">
    <source>
        <dbReference type="EMBL" id="KUR70846.1"/>
    </source>
</evidence>
<dbReference type="OrthoDB" id="581172at2"/>
<dbReference type="PANTHER" id="PTHR30203:SF24">
    <property type="entry name" value="BLR4935 PROTEIN"/>
    <property type="match status" value="1"/>
</dbReference>
<keyword evidence="1" id="KW-0175">Coiled coil</keyword>
<dbReference type="Gene3D" id="1.20.1600.10">
    <property type="entry name" value="Outer membrane efflux proteins (OEP)"/>
    <property type="match status" value="1"/>
</dbReference>
<proteinExistence type="predicted"/>
<dbReference type="EMBL" id="LLZS01000008">
    <property type="protein sequence ID" value="KUR70846.1"/>
    <property type="molecule type" value="Genomic_DNA"/>
</dbReference>
<feature type="chain" id="PRO_5007156954" evidence="2">
    <location>
        <begin position="23"/>
        <end position="475"/>
    </location>
</feature>
<dbReference type="GO" id="GO:0015562">
    <property type="term" value="F:efflux transmembrane transporter activity"/>
    <property type="evidence" value="ECO:0007669"/>
    <property type="project" value="InterPro"/>
</dbReference>
<dbReference type="Proteomes" id="UP000058012">
    <property type="component" value="Unassembled WGS sequence"/>
</dbReference>
<reference evidence="3 4" key="1">
    <citation type="submission" date="2015-10" db="EMBL/GenBank/DDBJ databases">
        <title>Draft genome sequence of Novosphingobium fuchskuhlense DSM 25065 isolated from a surface water sample of the southwest basin of Lake Grosse Fuchskuhle.</title>
        <authorList>
            <person name="Ruckert C."/>
            <person name="Winkler A."/>
            <person name="Glaeser J."/>
            <person name="Grossart H.-P."/>
            <person name="Kalinowski J."/>
            <person name="Glaeser S."/>
        </authorList>
    </citation>
    <scope>NUCLEOTIDE SEQUENCE [LARGE SCALE GENOMIC DNA]</scope>
    <source>
        <strain evidence="3 4">FNE08-7</strain>
    </source>
</reference>
<dbReference type="STRING" id="1117702.AQZ52_13550"/>
<keyword evidence="4" id="KW-1185">Reference proteome</keyword>